<comment type="similarity">
    <text evidence="1">Belongs to the sigma-70 factor family. ECF subfamily.</text>
</comment>
<feature type="domain" description="RNA polymerase sigma-70 region 2" evidence="6">
    <location>
        <begin position="34"/>
        <end position="101"/>
    </location>
</feature>
<dbReference type="Pfam" id="PF04542">
    <property type="entry name" value="Sigma70_r2"/>
    <property type="match status" value="1"/>
</dbReference>
<dbReference type="PANTHER" id="PTHR43133:SF8">
    <property type="entry name" value="RNA POLYMERASE SIGMA FACTOR HI_1459-RELATED"/>
    <property type="match status" value="1"/>
</dbReference>
<evidence type="ECO:0000259" key="6">
    <source>
        <dbReference type="Pfam" id="PF04542"/>
    </source>
</evidence>
<organism evidence="8 9">
    <name type="scientific">Pseudidiomarina planktonica</name>
    <dbReference type="NCBI Taxonomy" id="1323738"/>
    <lineage>
        <taxon>Bacteria</taxon>
        <taxon>Pseudomonadati</taxon>
        <taxon>Pseudomonadota</taxon>
        <taxon>Gammaproteobacteria</taxon>
        <taxon>Alteromonadales</taxon>
        <taxon>Idiomarinaceae</taxon>
        <taxon>Pseudidiomarina</taxon>
    </lineage>
</organism>
<evidence type="ECO:0000256" key="3">
    <source>
        <dbReference type="ARBA" id="ARBA00023082"/>
    </source>
</evidence>
<dbReference type="AlphaFoldDB" id="A0A1Y6ECT9"/>
<dbReference type="InterPro" id="IPR013325">
    <property type="entry name" value="RNA_pol_sigma_r2"/>
</dbReference>
<evidence type="ECO:0000256" key="4">
    <source>
        <dbReference type="ARBA" id="ARBA00023125"/>
    </source>
</evidence>
<dbReference type="SUPFAM" id="SSF88659">
    <property type="entry name" value="Sigma3 and sigma4 domains of RNA polymerase sigma factors"/>
    <property type="match status" value="1"/>
</dbReference>
<dbReference type="Gene3D" id="1.10.10.10">
    <property type="entry name" value="Winged helix-like DNA-binding domain superfamily/Winged helix DNA-binding domain"/>
    <property type="match status" value="1"/>
</dbReference>
<dbReference type="InterPro" id="IPR013324">
    <property type="entry name" value="RNA_pol_sigma_r3/r4-like"/>
</dbReference>
<dbReference type="SUPFAM" id="SSF88946">
    <property type="entry name" value="Sigma2 domain of RNA polymerase sigma factors"/>
    <property type="match status" value="1"/>
</dbReference>
<dbReference type="GO" id="GO:0016987">
    <property type="term" value="F:sigma factor activity"/>
    <property type="evidence" value="ECO:0007669"/>
    <property type="project" value="UniProtKB-KW"/>
</dbReference>
<sequence>MRTCAREQKQFSSEAVLTILDTNAITPEAFLLQLWQQNHQAISRTLLASEADPAARQDLKQDIFMALHQSAARLQAAENPRAYLFRIMHNVTVDHIARAQRNKWQPLDEHIQQTLLDDCPSEQVDEQLQNQQLMLAVQKLSLANQQVILLALEDLDAPEIADILQISQGAVRVRLNRAKTELMELMQHG</sequence>
<keyword evidence="3" id="KW-0731">Sigma factor</keyword>
<keyword evidence="9" id="KW-1185">Reference proteome</keyword>
<dbReference type="GO" id="GO:0003677">
    <property type="term" value="F:DNA binding"/>
    <property type="evidence" value="ECO:0007669"/>
    <property type="project" value="UniProtKB-KW"/>
</dbReference>
<evidence type="ECO:0000256" key="1">
    <source>
        <dbReference type="ARBA" id="ARBA00010641"/>
    </source>
</evidence>
<reference evidence="9" key="1">
    <citation type="submission" date="2017-04" db="EMBL/GenBank/DDBJ databases">
        <authorList>
            <person name="Varghese N."/>
            <person name="Submissions S."/>
        </authorList>
    </citation>
    <scope>NUCLEOTIDE SEQUENCE [LARGE SCALE GENOMIC DNA]</scope>
</reference>
<evidence type="ECO:0000313" key="9">
    <source>
        <dbReference type="Proteomes" id="UP000194450"/>
    </source>
</evidence>
<dbReference type="OrthoDB" id="9782108at2"/>
<feature type="domain" description="RNA polymerase sigma factor 70 region 4 type 2" evidence="7">
    <location>
        <begin position="131"/>
        <end position="182"/>
    </location>
</feature>
<keyword evidence="4" id="KW-0238">DNA-binding</keyword>
<dbReference type="InterPro" id="IPR007627">
    <property type="entry name" value="RNA_pol_sigma70_r2"/>
</dbReference>
<dbReference type="InterPro" id="IPR039425">
    <property type="entry name" value="RNA_pol_sigma-70-like"/>
</dbReference>
<dbReference type="Gene3D" id="1.10.1740.10">
    <property type="match status" value="1"/>
</dbReference>
<dbReference type="InterPro" id="IPR013249">
    <property type="entry name" value="RNA_pol_sigma70_r4_t2"/>
</dbReference>
<dbReference type="PANTHER" id="PTHR43133">
    <property type="entry name" value="RNA POLYMERASE ECF-TYPE SIGMA FACTO"/>
    <property type="match status" value="1"/>
</dbReference>
<gene>
    <name evidence="8" type="ORF">SAMN06297229_0162</name>
</gene>
<keyword evidence="2" id="KW-0805">Transcription regulation</keyword>
<protein>
    <submittedName>
        <fullName evidence="8">RNA polymerase sigma-70 factor, ECF subfamily</fullName>
    </submittedName>
</protein>
<dbReference type="NCBIfam" id="TIGR02937">
    <property type="entry name" value="sigma70-ECF"/>
    <property type="match status" value="1"/>
</dbReference>
<dbReference type="EMBL" id="FXWH01000001">
    <property type="protein sequence ID" value="SMQ58730.1"/>
    <property type="molecule type" value="Genomic_DNA"/>
</dbReference>
<dbReference type="Proteomes" id="UP000194450">
    <property type="component" value="Unassembled WGS sequence"/>
</dbReference>
<accession>A0A1Y6ECT9</accession>
<evidence type="ECO:0000256" key="2">
    <source>
        <dbReference type="ARBA" id="ARBA00023015"/>
    </source>
</evidence>
<evidence type="ECO:0000259" key="7">
    <source>
        <dbReference type="Pfam" id="PF08281"/>
    </source>
</evidence>
<evidence type="ECO:0000313" key="8">
    <source>
        <dbReference type="EMBL" id="SMQ58730.1"/>
    </source>
</evidence>
<evidence type="ECO:0000256" key="5">
    <source>
        <dbReference type="ARBA" id="ARBA00023163"/>
    </source>
</evidence>
<dbReference type="GO" id="GO:0006352">
    <property type="term" value="P:DNA-templated transcription initiation"/>
    <property type="evidence" value="ECO:0007669"/>
    <property type="project" value="InterPro"/>
</dbReference>
<keyword evidence="5" id="KW-0804">Transcription</keyword>
<name>A0A1Y6ECT9_9GAMM</name>
<proteinExistence type="inferred from homology"/>
<dbReference type="InterPro" id="IPR036388">
    <property type="entry name" value="WH-like_DNA-bd_sf"/>
</dbReference>
<dbReference type="InterPro" id="IPR014284">
    <property type="entry name" value="RNA_pol_sigma-70_dom"/>
</dbReference>
<dbReference type="Pfam" id="PF08281">
    <property type="entry name" value="Sigma70_r4_2"/>
    <property type="match status" value="1"/>
</dbReference>